<evidence type="ECO:0000313" key="1">
    <source>
        <dbReference type="EMBL" id="KUM49701.1"/>
    </source>
</evidence>
<gene>
    <name evidence="1" type="primary">ymfatpA</name>
    <name evidence="1" type="ORF">ABT39_MTgene2928</name>
</gene>
<proteinExistence type="predicted"/>
<accession>A0A124GNR9</accession>
<dbReference type="AlphaFoldDB" id="A0A124GNR9"/>
<sequence>MNILKPIKYSKYMQKGSDGRWTNVIQTVSHLKNLVIAYEEIHALPGLLTPAIDHETISGISQQRLIEISQSLQDGSFRFKPMRRVWI</sequence>
<geneLocation type="mitochondrion" evidence="1"/>
<name>A0A124GNR9_PICGL</name>
<keyword evidence="1" id="KW-0496">Mitochondrion</keyword>
<organism evidence="1">
    <name type="scientific">Picea glauca</name>
    <name type="common">White spruce</name>
    <name type="synonym">Pinus glauca</name>
    <dbReference type="NCBI Taxonomy" id="3330"/>
    <lineage>
        <taxon>Eukaryota</taxon>
        <taxon>Viridiplantae</taxon>
        <taxon>Streptophyta</taxon>
        <taxon>Embryophyta</taxon>
        <taxon>Tracheophyta</taxon>
        <taxon>Spermatophyta</taxon>
        <taxon>Pinopsida</taxon>
        <taxon>Pinidae</taxon>
        <taxon>Conifers I</taxon>
        <taxon>Pinales</taxon>
        <taxon>Pinaceae</taxon>
        <taxon>Picea</taxon>
    </lineage>
</organism>
<comment type="caution">
    <text evidence="1">The sequence shown here is derived from an EMBL/GenBank/DDBJ whole genome shotgun (WGS) entry which is preliminary data.</text>
</comment>
<dbReference type="EMBL" id="LKAM01000002">
    <property type="protein sequence ID" value="KUM49701.1"/>
    <property type="molecule type" value="Genomic_DNA"/>
</dbReference>
<reference evidence="1" key="1">
    <citation type="journal article" date="2015" name="Genome Biol. Evol.">
        <title>Organellar Genomes of White Spruce (Picea glauca): Assembly and Annotation.</title>
        <authorList>
            <person name="Jackman S.D."/>
            <person name="Warren R.L."/>
            <person name="Gibb E.A."/>
            <person name="Vandervalk B.P."/>
            <person name="Mohamadi H."/>
            <person name="Chu J."/>
            <person name="Raymond A."/>
            <person name="Pleasance S."/>
            <person name="Coope R."/>
            <person name="Wildung M.R."/>
            <person name="Ritland C.E."/>
            <person name="Bousquet J."/>
            <person name="Jones S.J."/>
            <person name="Bohlmann J."/>
            <person name="Birol I."/>
        </authorList>
    </citation>
    <scope>NUCLEOTIDE SEQUENCE [LARGE SCALE GENOMIC DNA]</scope>
    <source>
        <tissue evidence="1">Flushing bud</tissue>
    </source>
</reference>
<protein>
    <submittedName>
        <fullName evidence="1">AtpA intron1 ORF</fullName>
    </submittedName>
</protein>